<comment type="caution">
    <text evidence="3">The sequence shown here is derived from an EMBL/GenBank/DDBJ whole genome shotgun (WGS) entry which is preliminary data.</text>
</comment>
<reference evidence="3" key="1">
    <citation type="submission" date="2018-07" db="EMBL/GenBank/DDBJ databases">
        <authorList>
            <person name="Ashton P.M."/>
            <person name="Dallman T."/>
            <person name="Nair S."/>
            <person name="De Pinna E."/>
            <person name="Peters T."/>
            <person name="Grant K."/>
        </authorList>
    </citation>
    <scope>NUCLEOTIDE SEQUENCE</scope>
    <source>
        <strain evidence="3">152466</strain>
    </source>
</reference>
<feature type="region of interest" description="Disordered" evidence="2">
    <location>
        <begin position="388"/>
        <end position="408"/>
    </location>
</feature>
<evidence type="ECO:0000313" key="3">
    <source>
        <dbReference type="EMBL" id="EBS2302438.1"/>
    </source>
</evidence>
<name>A0A5U9IBJ1_SALET</name>
<keyword evidence="3" id="KW-0808">Transferase</keyword>
<protein>
    <submittedName>
        <fullName evidence="3">Acyltransferase</fullName>
    </submittedName>
</protein>
<dbReference type="GO" id="GO:0016746">
    <property type="term" value="F:acyltransferase activity"/>
    <property type="evidence" value="ECO:0007669"/>
    <property type="project" value="UniProtKB-KW"/>
</dbReference>
<dbReference type="EMBL" id="AAGUVH010000047">
    <property type="protein sequence ID" value="EBS2302438.1"/>
    <property type="molecule type" value="Genomic_DNA"/>
</dbReference>
<keyword evidence="1" id="KW-0175">Coiled coil</keyword>
<dbReference type="InterPro" id="IPR031619">
    <property type="entry name" value="Inj_translocase"/>
</dbReference>
<sequence>MQVANQSAPGQPSLSSYDFSQRPNVGVQLAQGLGAVGQAIQQNEAAQRLSDFQKAFGQAYAAGDRDALRQLAATNPDQIETIRQGMGFVDADRNQAMGDMSVRLNIAAAQGPEAVMRELATHQNTLQQIGVSPEQAWQTYQQSPEGFTQLTDLIGMHAVGPEKYFDIQDKLTGREIDRGRLAETIRSNQAGEALQQRGQDITVRGQNISAQNAALSREIQRAELQDKVLDRQIARETNQIKLDELKQKQADVRQKAEIAKADRQAAAQGAVDTFSTALDSLNEIEQSPGLSKAVGIRSAFPTVPGSDAANFEARLDTFKAQTFLPMVQSLKGMGALSDAEGKKLSDAVGALSPKMSEKAFRDSIGKIRNQLESKLSTVKKQFDYQEPVQNALGQQSPAGSNFSSLWGD</sequence>
<proteinExistence type="predicted"/>
<evidence type="ECO:0000256" key="1">
    <source>
        <dbReference type="SAM" id="Coils"/>
    </source>
</evidence>
<gene>
    <name evidence="3" type="ORF">DRT62_22430</name>
</gene>
<dbReference type="AlphaFoldDB" id="A0A5U9IBJ1"/>
<dbReference type="Pfam" id="PF16928">
    <property type="entry name" value="Inj_translocase"/>
    <property type="match status" value="1"/>
</dbReference>
<keyword evidence="3" id="KW-0012">Acyltransferase</keyword>
<organism evidence="3">
    <name type="scientific">Salmonella enterica subsp. enterica serovar Saintpaul</name>
    <dbReference type="NCBI Taxonomy" id="90105"/>
    <lineage>
        <taxon>Bacteria</taxon>
        <taxon>Pseudomonadati</taxon>
        <taxon>Pseudomonadota</taxon>
        <taxon>Gammaproteobacteria</taxon>
        <taxon>Enterobacterales</taxon>
        <taxon>Enterobacteriaceae</taxon>
        <taxon>Salmonella</taxon>
    </lineage>
</organism>
<feature type="coiled-coil region" evidence="1">
    <location>
        <begin position="205"/>
        <end position="262"/>
    </location>
</feature>
<accession>A0A5U9IBJ1</accession>
<evidence type="ECO:0000256" key="2">
    <source>
        <dbReference type="SAM" id="MobiDB-lite"/>
    </source>
</evidence>